<name>A0A084WF57_ANOSI</name>
<accession>A0A084WF57</accession>
<gene>
    <name evidence="1" type="ORF">ZHAS_00017109</name>
</gene>
<evidence type="ECO:0000313" key="2">
    <source>
        <dbReference type="EnsemblMetazoa" id="ASIC017109-PA"/>
    </source>
</evidence>
<dbReference type="VEuPathDB" id="VectorBase:ASIC017109"/>
<proteinExistence type="predicted"/>
<dbReference type="Proteomes" id="UP000030765">
    <property type="component" value="Unassembled WGS sequence"/>
</dbReference>
<dbReference type="EnsemblMetazoa" id="ASIC017109-RA">
    <property type="protein sequence ID" value="ASIC017109-PA"/>
    <property type="gene ID" value="ASIC017109"/>
</dbReference>
<organism evidence="1">
    <name type="scientific">Anopheles sinensis</name>
    <name type="common">Mosquito</name>
    <dbReference type="NCBI Taxonomy" id="74873"/>
    <lineage>
        <taxon>Eukaryota</taxon>
        <taxon>Metazoa</taxon>
        <taxon>Ecdysozoa</taxon>
        <taxon>Arthropoda</taxon>
        <taxon>Hexapoda</taxon>
        <taxon>Insecta</taxon>
        <taxon>Pterygota</taxon>
        <taxon>Neoptera</taxon>
        <taxon>Endopterygota</taxon>
        <taxon>Diptera</taxon>
        <taxon>Nematocera</taxon>
        <taxon>Culicoidea</taxon>
        <taxon>Culicidae</taxon>
        <taxon>Anophelinae</taxon>
        <taxon>Anopheles</taxon>
    </lineage>
</organism>
<evidence type="ECO:0000313" key="1">
    <source>
        <dbReference type="EMBL" id="KFB48851.1"/>
    </source>
</evidence>
<keyword evidence="3" id="KW-1185">Reference proteome</keyword>
<dbReference type="AlphaFoldDB" id="A0A084WF57"/>
<dbReference type="EMBL" id="ATLV01023302">
    <property type="status" value="NOT_ANNOTATED_CDS"/>
    <property type="molecule type" value="Genomic_DNA"/>
</dbReference>
<reference evidence="1 3" key="1">
    <citation type="journal article" date="2014" name="BMC Genomics">
        <title>Genome sequence of Anopheles sinensis provides insight into genetics basis of mosquito competence for malaria parasites.</title>
        <authorList>
            <person name="Zhou D."/>
            <person name="Zhang D."/>
            <person name="Ding G."/>
            <person name="Shi L."/>
            <person name="Hou Q."/>
            <person name="Ye Y."/>
            <person name="Xu Y."/>
            <person name="Zhou H."/>
            <person name="Xiong C."/>
            <person name="Li S."/>
            <person name="Yu J."/>
            <person name="Hong S."/>
            <person name="Yu X."/>
            <person name="Zou P."/>
            <person name="Chen C."/>
            <person name="Chang X."/>
            <person name="Wang W."/>
            <person name="Lv Y."/>
            <person name="Sun Y."/>
            <person name="Ma L."/>
            <person name="Shen B."/>
            <person name="Zhu C."/>
        </authorList>
    </citation>
    <scope>NUCLEOTIDE SEQUENCE [LARGE SCALE GENOMIC DNA]</scope>
</reference>
<protein>
    <submittedName>
        <fullName evidence="1 2">Putative glyoxalase family protein</fullName>
    </submittedName>
</protein>
<reference evidence="2" key="2">
    <citation type="submission" date="2020-05" db="UniProtKB">
        <authorList>
            <consortium name="EnsemblMetazoa"/>
        </authorList>
    </citation>
    <scope>IDENTIFICATION</scope>
</reference>
<sequence>MKTLDSARSSGGMIDGSVPLIHSRGAWIELSADVFWADWLEGGNGASGYQQLSSAMPPRAPGFALTSGAICKGKARERKS</sequence>
<evidence type="ECO:0000313" key="3">
    <source>
        <dbReference type="Proteomes" id="UP000030765"/>
    </source>
</evidence>
<dbReference type="EMBL" id="KE525342">
    <property type="protein sequence ID" value="KFB48851.1"/>
    <property type="molecule type" value="Genomic_DNA"/>
</dbReference>